<evidence type="ECO:0000256" key="4">
    <source>
        <dbReference type="ARBA" id="ARBA00022679"/>
    </source>
</evidence>
<evidence type="ECO:0000313" key="13">
    <source>
        <dbReference type="Proteomes" id="UP000472320"/>
    </source>
</evidence>
<comment type="pathway">
    <text evidence="10">Lipid metabolism; phospholipid metabolism.</text>
</comment>
<accession>A0A6L6QG33</accession>
<sequence length="366" mass="39636">MTIKISIDCMGGDHGPSVTIPAALSFLKHEPNAELILVGLEDVLRAELKKHHAEAEPRLTILHASEQVTMDDPLEVALRRKKDSSMRVAIEQVKEGKASACVSAGNTAALMAVSRYVLKTMPGVDRPAICSILPNQKDGPTYVLDLGANVDCEPHHLHQFAIMGSVLCQASEGIERPSIGLLNVGTEDIKGNEVVKATAELLKADHARGKLNFHGNVEGNDIFKGTADVVVCDGFVGNVTLKAIEGLARFMKTVLTTEFKRNPITMLGALIARTALKHIGQRLNPARYNGAGLLGLRGLVFKSHGGAEAEAYEWAIRRAYDAAKNDVQEHLSALIAELMPQEEPTTEPRDTHDPVQQDRRHGQLPA</sequence>
<dbReference type="NCBIfam" id="TIGR00182">
    <property type="entry name" value="plsX"/>
    <property type="match status" value="1"/>
</dbReference>
<dbReference type="InterPro" id="IPR003664">
    <property type="entry name" value="FA_synthesis"/>
</dbReference>
<evidence type="ECO:0000256" key="8">
    <source>
        <dbReference type="ARBA" id="ARBA00024069"/>
    </source>
</evidence>
<comment type="function">
    <text evidence="10">Catalyzes the reversible formation of acyl-phosphate (acyl-PO(4)) from acyl-[acyl-carrier-protein] (acyl-ACP). This enzyme utilizes acyl-ACP as fatty acyl donor, but not acyl-CoA.</text>
</comment>
<keyword evidence="5 10" id="KW-0443">Lipid metabolism</keyword>
<keyword evidence="13" id="KW-1185">Reference proteome</keyword>
<dbReference type="GO" id="GO:0043811">
    <property type="term" value="F:phosphate:acyl-[acyl carrier protein] acyltransferase activity"/>
    <property type="evidence" value="ECO:0007669"/>
    <property type="project" value="UniProtKB-UniRule"/>
</dbReference>
<dbReference type="EC" id="2.3.1.274" evidence="8 10"/>
<evidence type="ECO:0000256" key="5">
    <source>
        <dbReference type="ARBA" id="ARBA00023098"/>
    </source>
</evidence>
<evidence type="ECO:0000256" key="11">
    <source>
        <dbReference type="SAM" id="MobiDB-lite"/>
    </source>
</evidence>
<dbReference type="GO" id="GO:0008654">
    <property type="term" value="P:phospholipid biosynthetic process"/>
    <property type="evidence" value="ECO:0007669"/>
    <property type="project" value="UniProtKB-KW"/>
</dbReference>
<dbReference type="InterPro" id="IPR012281">
    <property type="entry name" value="Phospholipid_synth_PlsX-like"/>
</dbReference>
<feature type="region of interest" description="Disordered" evidence="11">
    <location>
        <begin position="340"/>
        <end position="366"/>
    </location>
</feature>
<dbReference type="HAMAP" id="MF_00019">
    <property type="entry name" value="PlsX"/>
    <property type="match status" value="1"/>
</dbReference>
<comment type="catalytic activity">
    <reaction evidence="1 10">
        <text>a fatty acyl-[ACP] + phosphate = an acyl phosphate + holo-[ACP]</text>
        <dbReference type="Rhea" id="RHEA:42292"/>
        <dbReference type="Rhea" id="RHEA-COMP:9685"/>
        <dbReference type="Rhea" id="RHEA-COMP:14125"/>
        <dbReference type="ChEBI" id="CHEBI:43474"/>
        <dbReference type="ChEBI" id="CHEBI:59918"/>
        <dbReference type="ChEBI" id="CHEBI:64479"/>
        <dbReference type="ChEBI" id="CHEBI:138651"/>
        <dbReference type="EC" id="2.3.1.274"/>
    </reaction>
</comment>
<protein>
    <recommendedName>
        <fullName evidence="8 10">Phosphate acyltransferase</fullName>
        <ecNumber evidence="8 10">2.3.1.274</ecNumber>
    </recommendedName>
    <alternativeName>
        <fullName evidence="10">Acyl-ACP phosphotransacylase</fullName>
    </alternativeName>
    <alternativeName>
        <fullName evidence="10">Acyl-[acyl-carrier-protein]--phosphate acyltransferase</fullName>
    </alternativeName>
    <alternativeName>
        <fullName evidence="10">Phosphate-acyl-ACP acyltransferase</fullName>
    </alternativeName>
</protein>
<evidence type="ECO:0000313" key="12">
    <source>
        <dbReference type="EMBL" id="MTW11179.1"/>
    </source>
</evidence>
<comment type="caution">
    <text evidence="12">The sequence shown here is derived from an EMBL/GenBank/DDBJ whole genome shotgun (WGS) entry which is preliminary data.</text>
</comment>
<dbReference type="GO" id="GO:0006633">
    <property type="term" value="P:fatty acid biosynthetic process"/>
    <property type="evidence" value="ECO:0007669"/>
    <property type="project" value="UniProtKB-UniRule"/>
</dbReference>
<dbReference type="Proteomes" id="UP000472320">
    <property type="component" value="Unassembled WGS sequence"/>
</dbReference>
<evidence type="ECO:0000256" key="7">
    <source>
        <dbReference type="ARBA" id="ARBA00023264"/>
    </source>
</evidence>
<proteinExistence type="inferred from homology"/>
<dbReference type="Gene3D" id="3.40.718.10">
    <property type="entry name" value="Isopropylmalate Dehydrogenase"/>
    <property type="match status" value="1"/>
</dbReference>
<keyword evidence="4 10" id="KW-0808">Transferase</keyword>
<dbReference type="PIRSF" id="PIRSF002465">
    <property type="entry name" value="Phsphlp_syn_PlsX"/>
    <property type="match status" value="1"/>
</dbReference>
<dbReference type="PANTHER" id="PTHR30100">
    <property type="entry name" value="FATTY ACID/PHOSPHOLIPID SYNTHESIS PROTEIN PLSX"/>
    <property type="match status" value="1"/>
</dbReference>
<gene>
    <name evidence="10 12" type="primary">plsX</name>
    <name evidence="12" type="ORF">GM658_11265</name>
</gene>
<evidence type="ECO:0000256" key="2">
    <source>
        <dbReference type="ARBA" id="ARBA00022490"/>
    </source>
</evidence>
<keyword evidence="2 10" id="KW-0963">Cytoplasm</keyword>
<keyword evidence="3 10" id="KW-0444">Lipid biosynthesis</keyword>
<dbReference type="UniPathway" id="UPA00085"/>
<comment type="subunit">
    <text evidence="9 10">Homodimer. Probably interacts with PlsY.</text>
</comment>
<feature type="compositionally biased region" description="Basic and acidic residues" evidence="11">
    <location>
        <begin position="346"/>
        <end position="366"/>
    </location>
</feature>
<dbReference type="GO" id="GO:0005737">
    <property type="term" value="C:cytoplasm"/>
    <property type="evidence" value="ECO:0007669"/>
    <property type="project" value="UniProtKB-SubCell"/>
</dbReference>
<evidence type="ECO:0000256" key="10">
    <source>
        <dbReference type="HAMAP-Rule" id="MF_00019"/>
    </source>
</evidence>
<evidence type="ECO:0000256" key="9">
    <source>
        <dbReference type="ARBA" id="ARBA00046608"/>
    </source>
</evidence>
<dbReference type="AlphaFoldDB" id="A0A6L6QG33"/>
<dbReference type="PANTHER" id="PTHR30100:SF1">
    <property type="entry name" value="PHOSPHATE ACYLTRANSFERASE"/>
    <property type="match status" value="1"/>
</dbReference>
<evidence type="ECO:0000256" key="6">
    <source>
        <dbReference type="ARBA" id="ARBA00023209"/>
    </source>
</evidence>
<keyword evidence="12" id="KW-0012">Acyltransferase</keyword>
<comment type="similarity">
    <text evidence="10">Belongs to the PlsX family.</text>
</comment>
<dbReference type="Pfam" id="PF02504">
    <property type="entry name" value="FA_synthesis"/>
    <property type="match status" value="1"/>
</dbReference>
<dbReference type="EMBL" id="WNKX01000007">
    <property type="protein sequence ID" value="MTW11179.1"/>
    <property type="molecule type" value="Genomic_DNA"/>
</dbReference>
<organism evidence="12 13">
    <name type="scientific">Massilia eburnea</name>
    <dbReference type="NCBI Taxonomy" id="1776165"/>
    <lineage>
        <taxon>Bacteria</taxon>
        <taxon>Pseudomonadati</taxon>
        <taxon>Pseudomonadota</taxon>
        <taxon>Betaproteobacteria</taxon>
        <taxon>Burkholderiales</taxon>
        <taxon>Oxalobacteraceae</taxon>
        <taxon>Telluria group</taxon>
        <taxon>Massilia</taxon>
    </lineage>
</organism>
<dbReference type="OrthoDB" id="9806408at2"/>
<keyword evidence="6 10" id="KW-0594">Phospholipid biosynthesis</keyword>
<dbReference type="RefSeq" id="WP_155454142.1">
    <property type="nucleotide sequence ID" value="NZ_WNKX01000007.1"/>
</dbReference>
<evidence type="ECO:0000256" key="3">
    <source>
        <dbReference type="ARBA" id="ARBA00022516"/>
    </source>
</evidence>
<comment type="subcellular location">
    <subcellularLocation>
        <location evidence="10">Cytoplasm</location>
    </subcellularLocation>
    <text evidence="10">Associated with the membrane possibly through PlsY.</text>
</comment>
<name>A0A6L6QG33_9BURK</name>
<reference evidence="12 13" key="1">
    <citation type="submission" date="2019-11" db="EMBL/GenBank/DDBJ databases">
        <title>Type strains purchased from KCTC, JCM and DSMZ.</title>
        <authorList>
            <person name="Lu H."/>
        </authorList>
    </citation>
    <scope>NUCLEOTIDE SEQUENCE [LARGE SCALE GENOMIC DNA]</scope>
    <source>
        <strain evidence="12 13">JCM 31587</strain>
    </source>
</reference>
<evidence type="ECO:0000256" key="1">
    <source>
        <dbReference type="ARBA" id="ARBA00001232"/>
    </source>
</evidence>
<keyword evidence="7 10" id="KW-1208">Phospholipid metabolism</keyword>
<dbReference type="SUPFAM" id="SSF53659">
    <property type="entry name" value="Isocitrate/Isopropylmalate dehydrogenase-like"/>
    <property type="match status" value="1"/>
</dbReference>